<dbReference type="Proteomes" id="UP000663891">
    <property type="component" value="Unassembled WGS sequence"/>
</dbReference>
<dbReference type="SUPFAM" id="SSF46689">
    <property type="entry name" value="Homeodomain-like"/>
    <property type="match status" value="1"/>
</dbReference>
<sequence length="268" mass="31255">MFGLPPSTFYHPSFMYVPTHDMTKTSTPDGKRKQSGKCQSIMKKFCNNNNSDRPVKKSSFDIESLLELKTKDNQISNRSYNEDTEDGSSDDGHTSFRSPPISSYALFNQLKTLDMTINNTTNNKNDLTRNISNKKHYFLWKRNLFSLASSSSESDHSPYRKHLTNSRHGMNHKNKPKRIRTIFTPEQLERLELEFDKQQYMVGNERFYLATTLDLTEAQVKVWFQNRRIKWRRQALDDHQQRLTSFAGNPPTSQTTTTDEHHNSDSDD</sequence>
<evidence type="ECO:0000256" key="11">
    <source>
        <dbReference type="SAM" id="MobiDB-lite"/>
    </source>
</evidence>
<feature type="compositionally biased region" description="Polar residues" evidence="11">
    <location>
        <begin position="242"/>
        <end position="257"/>
    </location>
</feature>
<dbReference type="EMBL" id="CAJNON010000248">
    <property type="protein sequence ID" value="CAF1140068.1"/>
    <property type="molecule type" value="Genomic_DNA"/>
</dbReference>
<keyword evidence="6 9" id="KW-0371">Homeobox</keyword>
<dbReference type="PANTHER" id="PTHR24339">
    <property type="entry name" value="HOMEOBOX PROTEIN EMX-RELATED"/>
    <property type="match status" value="1"/>
</dbReference>
<dbReference type="GO" id="GO:0000978">
    <property type="term" value="F:RNA polymerase II cis-regulatory region sequence-specific DNA binding"/>
    <property type="evidence" value="ECO:0007669"/>
    <property type="project" value="TreeGrafter"/>
</dbReference>
<comment type="subcellular location">
    <subcellularLocation>
        <location evidence="1 9 10">Nucleus</location>
    </subcellularLocation>
</comment>
<feature type="region of interest" description="Disordered" evidence="11">
    <location>
        <begin position="242"/>
        <end position="268"/>
    </location>
</feature>
<dbReference type="InterPro" id="IPR017970">
    <property type="entry name" value="Homeobox_CS"/>
</dbReference>
<dbReference type="InterPro" id="IPR001356">
    <property type="entry name" value="HD"/>
</dbReference>
<evidence type="ECO:0000256" key="7">
    <source>
        <dbReference type="ARBA" id="ARBA00023163"/>
    </source>
</evidence>
<dbReference type="CDD" id="cd00086">
    <property type="entry name" value="homeodomain"/>
    <property type="match status" value="1"/>
</dbReference>
<dbReference type="GO" id="GO:0000981">
    <property type="term" value="F:DNA-binding transcription factor activity, RNA polymerase II-specific"/>
    <property type="evidence" value="ECO:0007669"/>
    <property type="project" value="InterPro"/>
</dbReference>
<evidence type="ECO:0000256" key="2">
    <source>
        <dbReference type="ARBA" id="ARBA00022473"/>
    </source>
</evidence>
<protein>
    <recommendedName>
        <fullName evidence="12">Homeobox domain-containing protein</fullName>
    </recommendedName>
</protein>
<dbReference type="EMBL" id="CAJOAY010000020">
    <property type="protein sequence ID" value="CAF3490735.1"/>
    <property type="molecule type" value="Genomic_DNA"/>
</dbReference>
<dbReference type="SMART" id="SM00389">
    <property type="entry name" value="HOX"/>
    <property type="match status" value="1"/>
</dbReference>
<keyword evidence="4" id="KW-0805">Transcription regulation</keyword>
<dbReference type="Pfam" id="PF00046">
    <property type="entry name" value="Homeodomain"/>
    <property type="match status" value="1"/>
</dbReference>
<keyword evidence="7" id="KW-0804">Transcription</keyword>
<organism evidence="13 15">
    <name type="scientific">Adineta steineri</name>
    <dbReference type="NCBI Taxonomy" id="433720"/>
    <lineage>
        <taxon>Eukaryota</taxon>
        <taxon>Metazoa</taxon>
        <taxon>Spiralia</taxon>
        <taxon>Gnathifera</taxon>
        <taxon>Rotifera</taxon>
        <taxon>Eurotatoria</taxon>
        <taxon>Bdelloidea</taxon>
        <taxon>Adinetida</taxon>
        <taxon>Adinetidae</taxon>
        <taxon>Adineta</taxon>
    </lineage>
</organism>
<accession>A0A814RZH1</accession>
<dbReference type="OrthoDB" id="6159439at2759"/>
<feature type="compositionally biased region" description="Basic and acidic residues" evidence="11">
    <location>
        <begin position="258"/>
        <end position="268"/>
    </location>
</feature>
<evidence type="ECO:0000256" key="6">
    <source>
        <dbReference type="ARBA" id="ARBA00023155"/>
    </source>
</evidence>
<evidence type="ECO:0000256" key="4">
    <source>
        <dbReference type="ARBA" id="ARBA00023015"/>
    </source>
</evidence>
<evidence type="ECO:0000313" key="14">
    <source>
        <dbReference type="EMBL" id="CAF3490735.1"/>
    </source>
</evidence>
<evidence type="ECO:0000313" key="13">
    <source>
        <dbReference type="EMBL" id="CAF1140068.1"/>
    </source>
</evidence>
<dbReference type="PROSITE" id="PS00027">
    <property type="entry name" value="HOMEOBOX_1"/>
    <property type="match status" value="1"/>
</dbReference>
<keyword evidence="5 9" id="KW-0238">DNA-binding</keyword>
<dbReference type="InterPro" id="IPR009057">
    <property type="entry name" value="Homeodomain-like_sf"/>
</dbReference>
<evidence type="ECO:0000256" key="3">
    <source>
        <dbReference type="ARBA" id="ARBA00022491"/>
    </source>
</evidence>
<evidence type="ECO:0000313" key="15">
    <source>
        <dbReference type="Proteomes" id="UP000663891"/>
    </source>
</evidence>
<dbReference type="GO" id="GO:0007417">
    <property type="term" value="P:central nervous system development"/>
    <property type="evidence" value="ECO:0007669"/>
    <property type="project" value="TreeGrafter"/>
</dbReference>
<dbReference type="GO" id="GO:0030182">
    <property type="term" value="P:neuron differentiation"/>
    <property type="evidence" value="ECO:0007669"/>
    <property type="project" value="TreeGrafter"/>
</dbReference>
<gene>
    <name evidence="14" type="ORF">OKA104_LOCUS906</name>
    <name evidence="13" type="ORF">VCS650_LOCUS22218</name>
</gene>
<evidence type="ECO:0000256" key="1">
    <source>
        <dbReference type="ARBA" id="ARBA00004123"/>
    </source>
</evidence>
<feature type="DNA-binding region" description="Homeobox" evidence="9">
    <location>
        <begin position="176"/>
        <end position="235"/>
    </location>
</feature>
<proteinExistence type="predicted"/>
<evidence type="ECO:0000256" key="8">
    <source>
        <dbReference type="ARBA" id="ARBA00023242"/>
    </source>
</evidence>
<reference evidence="13" key="1">
    <citation type="submission" date="2021-02" db="EMBL/GenBank/DDBJ databases">
        <authorList>
            <person name="Nowell W R."/>
        </authorList>
    </citation>
    <scope>NUCLEOTIDE SEQUENCE</scope>
</reference>
<evidence type="ECO:0000259" key="12">
    <source>
        <dbReference type="PROSITE" id="PS50071"/>
    </source>
</evidence>
<dbReference type="FunFam" id="1.10.10.60:FF:000450">
    <property type="entry name" value="Homeobox protein notochord"/>
    <property type="match status" value="1"/>
</dbReference>
<dbReference type="AlphaFoldDB" id="A0A814RZH1"/>
<name>A0A814RZH1_9BILA</name>
<dbReference type="PROSITE" id="PS50071">
    <property type="entry name" value="HOMEOBOX_2"/>
    <property type="match status" value="1"/>
</dbReference>
<dbReference type="Proteomes" id="UP000663881">
    <property type="component" value="Unassembled WGS sequence"/>
</dbReference>
<evidence type="ECO:0000256" key="10">
    <source>
        <dbReference type="RuleBase" id="RU000682"/>
    </source>
</evidence>
<keyword evidence="3" id="KW-0678">Repressor</keyword>
<dbReference type="PANTHER" id="PTHR24339:SF67">
    <property type="entry name" value="GNOT1 HOMEODOMAIN PROTEIN-RELATED"/>
    <property type="match status" value="1"/>
</dbReference>
<evidence type="ECO:0000256" key="5">
    <source>
        <dbReference type="ARBA" id="ARBA00023125"/>
    </source>
</evidence>
<comment type="caution">
    <text evidence="13">The sequence shown here is derived from an EMBL/GenBank/DDBJ whole genome shotgun (WGS) entry which is preliminary data.</text>
</comment>
<dbReference type="GO" id="GO:0005634">
    <property type="term" value="C:nucleus"/>
    <property type="evidence" value="ECO:0007669"/>
    <property type="project" value="UniProtKB-SubCell"/>
</dbReference>
<feature type="domain" description="Homeobox" evidence="12">
    <location>
        <begin position="174"/>
        <end position="234"/>
    </location>
</feature>
<dbReference type="Gene3D" id="1.10.10.60">
    <property type="entry name" value="Homeodomain-like"/>
    <property type="match status" value="1"/>
</dbReference>
<evidence type="ECO:0000256" key="9">
    <source>
        <dbReference type="PROSITE-ProRule" id="PRU00108"/>
    </source>
</evidence>
<keyword evidence="2" id="KW-0217">Developmental protein</keyword>
<dbReference type="InterPro" id="IPR050877">
    <property type="entry name" value="EMX-VAX-Noto_Homeobox_TFs"/>
</dbReference>
<feature type="region of interest" description="Disordered" evidence="11">
    <location>
        <begin position="73"/>
        <end position="98"/>
    </location>
</feature>
<keyword evidence="8 9" id="KW-0539">Nucleus</keyword>